<gene>
    <name evidence="2" type="ORF">K2U94_10385</name>
</gene>
<dbReference type="SUPFAM" id="SSF53474">
    <property type="entry name" value="alpha/beta-Hydrolases"/>
    <property type="match status" value="1"/>
</dbReference>
<organism evidence="2 3">
    <name type="scientific">Candidatus Rhodoblastus alkanivorans</name>
    <dbReference type="NCBI Taxonomy" id="2954117"/>
    <lineage>
        <taxon>Bacteria</taxon>
        <taxon>Pseudomonadati</taxon>
        <taxon>Pseudomonadota</taxon>
        <taxon>Alphaproteobacteria</taxon>
        <taxon>Hyphomicrobiales</taxon>
        <taxon>Rhodoblastaceae</taxon>
        <taxon>Rhodoblastus</taxon>
    </lineage>
</organism>
<dbReference type="InterPro" id="IPR051321">
    <property type="entry name" value="PHA/PHB_synthase"/>
</dbReference>
<dbReference type="InterPro" id="IPR009656">
    <property type="entry name" value="PHB_depo_C"/>
</dbReference>
<keyword evidence="3" id="KW-1185">Reference proteome</keyword>
<dbReference type="InterPro" id="IPR029058">
    <property type="entry name" value="AB_hydrolase_fold"/>
</dbReference>
<dbReference type="PANTHER" id="PTHR36837:SF4">
    <property type="entry name" value="BLR0908 PROTEIN"/>
    <property type="match status" value="1"/>
</dbReference>
<dbReference type="Gene3D" id="3.40.50.1820">
    <property type="entry name" value="alpha/beta hydrolase"/>
    <property type="match status" value="1"/>
</dbReference>
<dbReference type="RefSeq" id="WP_243067135.1">
    <property type="nucleotide sequence ID" value="NZ_JAIVFK010000019.1"/>
</dbReference>
<dbReference type="EMBL" id="JAIVFP010000001">
    <property type="protein sequence ID" value="MCI4683170.1"/>
    <property type="molecule type" value="Genomic_DNA"/>
</dbReference>
<evidence type="ECO:0000313" key="2">
    <source>
        <dbReference type="EMBL" id="MCI4683170.1"/>
    </source>
</evidence>
<evidence type="ECO:0000259" key="1">
    <source>
        <dbReference type="Pfam" id="PF06850"/>
    </source>
</evidence>
<evidence type="ECO:0000313" key="3">
    <source>
        <dbReference type="Proteomes" id="UP001139104"/>
    </source>
</evidence>
<dbReference type="PANTHER" id="PTHR36837">
    <property type="entry name" value="POLY(3-HYDROXYALKANOATE) POLYMERASE SUBUNIT PHAC"/>
    <property type="match status" value="1"/>
</dbReference>
<accession>A0ABS9Z671</accession>
<comment type="caution">
    <text evidence="2">The sequence shown here is derived from an EMBL/GenBank/DDBJ whole genome shotgun (WGS) entry which is preliminary data.</text>
</comment>
<name>A0ABS9Z671_9HYPH</name>
<dbReference type="Proteomes" id="UP001139104">
    <property type="component" value="Unassembled WGS sequence"/>
</dbReference>
<reference evidence="2" key="1">
    <citation type="journal article" date="2022" name="ISME J.">
        <title>Identification of active gaseous-alkane degraders at natural gas seeps.</title>
        <authorList>
            <person name="Farhan Ul Haque M."/>
            <person name="Hernandez M."/>
            <person name="Crombie A.T."/>
            <person name="Murrell J.C."/>
        </authorList>
    </citation>
    <scope>NUCLEOTIDE SEQUENCE</scope>
    <source>
        <strain evidence="2">PC2</strain>
    </source>
</reference>
<protein>
    <recommendedName>
        <fullName evidence="1">PHB de-polymerase C-terminal domain-containing protein</fullName>
    </recommendedName>
</protein>
<sequence length="376" mass="41029">MAAGAELSEAREIRRADILRAARKPFRISSVRSDDKIFAVEETALLDLPFASLTVFTRGKAGADRKFLVVPPLAGAFPALMRDLVVALLRHADKVAVADWLDPRFVPLDAGRFGFSENVLSLVEMIRACGRDAHVVAVCQAASPALAATALLAADEPDAVPRSLTLIGGPIDPAANPSGVAQALGARSLDWIRDNLIEPAPPGYPGSGRRVYARERQFRSFLTYLERHLLRQGELFWKLLFDDGEAPLRFPFWTLISTLMDLTEEFVLEDVQAVFHERALARGALIVGGRRVDPRAIVSTSVLAIEGGADDLAPPGQTRAALDLVGHAAAERRRHVLIENCGHFSLFHGHICRQKIVPAIVSLADSAKRPLSKRRR</sequence>
<feature type="domain" description="PHB de-polymerase C-terminal" evidence="1">
    <location>
        <begin position="168"/>
        <end position="364"/>
    </location>
</feature>
<proteinExistence type="predicted"/>
<dbReference type="Pfam" id="PF06850">
    <property type="entry name" value="PHB_depo_C"/>
    <property type="match status" value="1"/>
</dbReference>